<evidence type="ECO:0000313" key="3">
    <source>
        <dbReference type="Proteomes" id="UP001143981"/>
    </source>
</evidence>
<feature type="region of interest" description="Disordered" evidence="1">
    <location>
        <begin position="525"/>
        <end position="566"/>
    </location>
</feature>
<sequence>MLKPFRIPETRLLAINELVAQVTLTYRTDEDEEMGYRYQQDRQLQLLVQTAVVSLVNCGYTNGVARGPGFVLHQMRKKWPIGRRYIFTRHGEPLQSSLHKYFFQLELVDDEHEDKPVLEITELRGVAQSVSSVAGSTIEGLEAVSLPPMAAIFGQGVPQESSTDRRRSGSGYSVRSVHSALSMHSTYSTHRPRSPFYYEAGRRPESPSPLRGIREAPAGDRTSRLGAYGTSANGGPADDRLADTHLGARADAQQGNGTLAALPAEYVGSPDPSTVRTRSISRSSVGSMQSVEQLVENSAPAGPAHGAAGNGERLGRTPWYRSLHGISPLSRQPKSLSSSDNEALLGAAAASVEATRIPRIAGPLSGVRPPPVPPASPGLSGIASRLRRKILSPISMPRQRPSESDKSREEHAGWRKAGTLRAVESRPEAVLYSAIPVPVTTPEKRKLEVEPQPTGIRRPDMPPPSKRPVPRPRPSPEEFPESVSIPKAVKNVLLRRLKSPLSRHADKSSARLSVRERIAAFNDLTVDSSESSQRQDSDATAQSTAVAQESPESVGGKAGALAGEREPGVAATRIPLFATPASAGRIRVGTATGFVSVAAGRPLSRTSTNNGRAASPALSQMSTVSARVQDAINALERASSGATPQPTASWSGTKRGANGPLEVLASPTKRPRAPSAADEARRNGASRLNPLNMVNRLVRRNTDR</sequence>
<accession>A0A9W7YAD3</accession>
<name>A0A9W7YAD3_9FUNG</name>
<keyword evidence="3" id="KW-1185">Reference proteome</keyword>
<gene>
    <name evidence="2" type="ORF">LPJ61_003990</name>
</gene>
<feature type="compositionally biased region" description="Polar residues" evidence="1">
    <location>
        <begin position="539"/>
        <end position="551"/>
    </location>
</feature>
<feature type="compositionally biased region" description="Basic and acidic residues" evidence="1">
    <location>
        <begin position="212"/>
        <end position="223"/>
    </location>
</feature>
<reference evidence="2" key="1">
    <citation type="submission" date="2022-07" db="EMBL/GenBank/DDBJ databases">
        <title>Phylogenomic reconstructions and comparative analyses of Kickxellomycotina fungi.</title>
        <authorList>
            <person name="Reynolds N.K."/>
            <person name="Stajich J.E."/>
            <person name="Barry K."/>
            <person name="Grigoriev I.V."/>
            <person name="Crous P."/>
            <person name="Smith M.E."/>
        </authorList>
    </citation>
    <scope>NUCLEOTIDE SEQUENCE</scope>
    <source>
        <strain evidence="2">BCRC 34381</strain>
    </source>
</reference>
<dbReference type="OrthoDB" id="2313105at2759"/>
<evidence type="ECO:0000256" key="1">
    <source>
        <dbReference type="SAM" id="MobiDB-lite"/>
    </source>
</evidence>
<dbReference type="AlphaFoldDB" id="A0A9W7YAD3"/>
<feature type="compositionally biased region" description="Polar residues" evidence="1">
    <location>
        <begin position="604"/>
        <end position="621"/>
    </location>
</feature>
<feature type="region of interest" description="Disordered" evidence="1">
    <location>
        <begin position="390"/>
        <end position="418"/>
    </location>
</feature>
<proteinExistence type="predicted"/>
<evidence type="ECO:0000313" key="2">
    <source>
        <dbReference type="EMBL" id="KAJ1728528.1"/>
    </source>
</evidence>
<organism evidence="2 3">
    <name type="scientific">Coemansia biformis</name>
    <dbReference type="NCBI Taxonomy" id="1286918"/>
    <lineage>
        <taxon>Eukaryota</taxon>
        <taxon>Fungi</taxon>
        <taxon>Fungi incertae sedis</taxon>
        <taxon>Zoopagomycota</taxon>
        <taxon>Kickxellomycotina</taxon>
        <taxon>Kickxellomycetes</taxon>
        <taxon>Kickxellales</taxon>
        <taxon>Kickxellaceae</taxon>
        <taxon>Coemansia</taxon>
    </lineage>
</organism>
<dbReference type="EMBL" id="JANBOI010000794">
    <property type="protein sequence ID" value="KAJ1728528.1"/>
    <property type="molecule type" value="Genomic_DNA"/>
</dbReference>
<protein>
    <submittedName>
        <fullName evidence="2">Uncharacterized protein</fullName>
    </submittedName>
</protein>
<feature type="compositionally biased region" description="Polar residues" evidence="1">
    <location>
        <begin position="640"/>
        <end position="652"/>
    </location>
</feature>
<feature type="compositionally biased region" description="Pro residues" evidence="1">
    <location>
        <begin position="461"/>
        <end position="473"/>
    </location>
</feature>
<feature type="region of interest" description="Disordered" evidence="1">
    <location>
        <begin position="602"/>
        <end position="621"/>
    </location>
</feature>
<feature type="region of interest" description="Disordered" evidence="1">
    <location>
        <begin position="155"/>
        <end position="236"/>
    </location>
</feature>
<feature type="compositionally biased region" description="Basic and acidic residues" evidence="1">
    <location>
        <begin position="400"/>
        <end position="413"/>
    </location>
</feature>
<comment type="caution">
    <text evidence="2">The sequence shown here is derived from an EMBL/GenBank/DDBJ whole genome shotgun (WGS) entry which is preliminary data.</text>
</comment>
<feature type="region of interest" description="Disordered" evidence="1">
    <location>
        <begin position="362"/>
        <end position="381"/>
    </location>
</feature>
<feature type="region of interest" description="Disordered" evidence="1">
    <location>
        <begin position="636"/>
        <end position="704"/>
    </location>
</feature>
<feature type="region of interest" description="Disordered" evidence="1">
    <location>
        <begin position="443"/>
        <end position="483"/>
    </location>
</feature>
<dbReference type="Proteomes" id="UP001143981">
    <property type="component" value="Unassembled WGS sequence"/>
</dbReference>